<keyword evidence="2" id="KW-0472">Membrane</keyword>
<evidence type="ECO:0000313" key="3">
    <source>
        <dbReference type="EMBL" id="CAG8501028.1"/>
    </source>
</evidence>
<evidence type="ECO:0000256" key="1">
    <source>
        <dbReference type="SAM" id="MobiDB-lite"/>
    </source>
</evidence>
<name>A0A9N8ZMY6_9GLOM</name>
<dbReference type="EMBL" id="CAJVPQ010000667">
    <property type="protein sequence ID" value="CAG8501028.1"/>
    <property type="molecule type" value="Genomic_DNA"/>
</dbReference>
<feature type="transmembrane region" description="Helical" evidence="2">
    <location>
        <begin position="88"/>
        <end position="110"/>
    </location>
</feature>
<dbReference type="OrthoDB" id="2410288at2759"/>
<evidence type="ECO:0000256" key="2">
    <source>
        <dbReference type="SAM" id="Phobius"/>
    </source>
</evidence>
<keyword evidence="2" id="KW-1133">Transmembrane helix</keyword>
<feature type="region of interest" description="Disordered" evidence="1">
    <location>
        <begin position="304"/>
        <end position="326"/>
    </location>
</feature>
<dbReference type="AlphaFoldDB" id="A0A9N8ZMY6"/>
<keyword evidence="4" id="KW-1185">Reference proteome</keyword>
<evidence type="ECO:0000313" key="4">
    <source>
        <dbReference type="Proteomes" id="UP000789570"/>
    </source>
</evidence>
<accession>A0A9N8ZMY6</accession>
<sequence length="326" mass="38435">MKHYLTPHILSVQHQQILRFSLYCTKIVLKEAIDIAKNNDQHNYGDRFLEDQLDRPQISIFFLLERIQLFDIIEIWKLTSLTKLYKHYVILLIDGGHLYICLAIINYRLVCSHIFHLMMNSKVTKFNIHLIAKRWYLENIQDRDDQNNLQYECMEIKTQFQEDSNDNHELLVADLHILNQLRAPDTFTADVKQRVQRKEKYVYGFEKIKKTLNLALDLGCETEFIDMINGFINRKKNDIDDTNDENKENLSMFDPLVQKWRGRPPHKCIKLALENVHHSTKISALNPPDPNLQSSLRIPLHTYDVSNHGQDNDHMVLDNIGKNTSK</sequence>
<comment type="caution">
    <text evidence="3">The sequence shown here is derived from an EMBL/GenBank/DDBJ whole genome shotgun (WGS) entry which is preliminary data.</text>
</comment>
<gene>
    <name evidence="3" type="ORF">FCALED_LOCUS3705</name>
</gene>
<dbReference type="Proteomes" id="UP000789570">
    <property type="component" value="Unassembled WGS sequence"/>
</dbReference>
<reference evidence="3" key="1">
    <citation type="submission" date="2021-06" db="EMBL/GenBank/DDBJ databases">
        <authorList>
            <person name="Kallberg Y."/>
            <person name="Tangrot J."/>
            <person name="Rosling A."/>
        </authorList>
    </citation>
    <scope>NUCLEOTIDE SEQUENCE</scope>
    <source>
        <strain evidence="3">UK204</strain>
    </source>
</reference>
<protein>
    <submittedName>
        <fullName evidence="3">17624_t:CDS:1</fullName>
    </submittedName>
</protein>
<organism evidence="3 4">
    <name type="scientific">Funneliformis caledonium</name>
    <dbReference type="NCBI Taxonomy" id="1117310"/>
    <lineage>
        <taxon>Eukaryota</taxon>
        <taxon>Fungi</taxon>
        <taxon>Fungi incertae sedis</taxon>
        <taxon>Mucoromycota</taxon>
        <taxon>Glomeromycotina</taxon>
        <taxon>Glomeromycetes</taxon>
        <taxon>Glomerales</taxon>
        <taxon>Glomeraceae</taxon>
        <taxon>Funneliformis</taxon>
    </lineage>
</organism>
<keyword evidence="2" id="KW-0812">Transmembrane</keyword>
<proteinExistence type="predicted"/>